<dbReference type="Proteomes" id="UP000186030">
    <property type="component" value="Unassembled WGS sequence"/>
</dbReference>
<dbReference type="EMBL" id="MQMG01000001">
    <property type="protein sequence ID" value="OKO97078.1"/>
    <property type="molecule type" value="Genomic_DNA"/>
</dbReference>
<reference evidence="1 2" key="1">
    <citation type="submission" date="2016-11" db="EMBL/GenBank/DDBJ databases">
        <authorList>
            <person name="Kadnikov V."/>
            <person name="Nazina T."/>
        </authorList>
    </citation>
    <scope>NUCLEOTIDE SEQUENCE [LARGE SCALE GENOMIC DNA]</scope>
    <source>
        <strain evidence="1 2">1017</strain>
    </source>
</reference>
<evidence type="ECO:0000313" key="2">
    <source>
        <dbReference type="Proteomes" id="UP000186030"/>
    </source>
</evidence>
<reference evidence="2" key="2">
    <citation type="submission" date="2017-01" db="EMBL/GenBank/DDBJ databases">
        <title>Genome sequencing and annotation of Geobacillus sp. 1017, a Hydrocarbon-Oxidizing Thermophilic Bacterium Isolated from a Heavy Oil Reservoir (China).</title>
        <authorList>
            <person name="Kadnikov V.V."/>
            <person name="Mardanov A.V."/>
            <person name="Poltaraus A.B."/>
            <person name="Sokolova D.S."/>
            <person name="Semenova E.M."/>
            <person name="Ravin N.V."/>
            <person name="Tourova T.P."/>
            <person name="Nazina T.N."/>
        </authorList>
    </citation>
    <scope>NUCLEOTIDE SEQUENCE [LARGE SCALE GENOMIC DNA]</scope>
    <source>
        <strain evidence="2">1017</strain>
    </source>
</reference>
<organism evidence="1 2">
    <name type="scientific">Geobacillus proteiniphilus</name>
    <dbReference type="NCBI Taxonomy" id="860353"/>
    <lineage>
        <taxon>Bacteria</taxon>
        <taxon>Bacillati</taxon>
        <taxon>Bacillota</taxon>
        <taxon>Bacilli</taxon>
        <taxon>Bacillales</taxon>
        <taxon>Anoxybacillaceae</taxon>
        <taxon>Geobacillus</taxon>
    </lineage>
</organism>
<dbReference type="AlphaFoldDB" id="A0A1Q5TA94"/>
<comment type="caution">
    <text evidence="1">The sequence shown here is derived from an EMBL/GenBank/DDBJ whole genome shotgun (WGS) entry which is preliminary data.</text>
</comment>
<sequence>MVQHRSPLRLLQNCCLCRFLSYHQDSKRGNGILLAKQNPYTAIRIGEMLLTP</sequence>
<gene>
    <name evidence="1" type="ORF">BRO54_0091</name>
</gene>
<proteinExistence type="predicted"/>
<accession>A0A1Q5TA94</accession>
<name>A0A1Q5TA94_9BACL</name>
<protein>
    <submittedName>
        <fullName evidence="1">Uncharacterized protein</fullName>
    </submittedName>
</protein>
<evidence type="ECO:0000313" key="1">
    <source>
        <dbReference type="EMBL" id="OKO97078.1"/>
    </source>
</evidence>